<reference evidence="5 6" key="1">
    <citation type="submission" date="2020-04" db="EMBL/GenBank/DDBJ databases">
        <title>Genome sequencing of novel species.</title>
        <authorList>
            <person name="Heo J."/>
            <person name="Kim S.-J."/>
            <person name="Kim J.-S."/>
            <person name="Hong S.-B."/>
            <person name="Kwon S.-W."/>
        </authorList>
    </citation>
    <scope>NUCLEOTIDE SEQUENCE [LARGE SCALE GENOMIC DNA]</scope>
    <source>
        <strain evidence="5 6">AF9R3</strain>
    </source>
</reference>
<dbReference type="Pfam" id="PF13505">
    <property type="entry name" value="OMP_b-brl"/>
    <property type="match status" value="1"/>
</dbReference>
<dbReference type="Gene3D" id="2.40.160.20">
    <property type="match status" value="1"/>
</dbReference>
<evidence type="ECO:0000313" key="6">
    <source>
        <dbReference type="Proteomes" id="UP000503117"/>
    </source>
</evidence>
<gene>
    <name evidence="5" type="ORF">HH213_12495</name>
</gene>
<dbReference type="RefSeq" id="WP_110846270.1">
    <property type="nucleotide sequence ID" value="NZ_CP051684.1"/>
</dbReference>
<accession>A0ABX6M928</accession>
<evidence type="ECO:0000256" key="2">
    <source>
        <dbReference type="ARBA" id="ARBA00022729"/>
    </source>
</evidence>
<organism evidence="5 6">
    <name type="scientific">Duganella dendranthematis</name>
    <dbReference type="NCBI Taxonomy" id="2728021"/>
    <lineage>
        <taxon>Bacteria</taxon>
        <taxon>Pseudomonadati</taxon>
        <taxon>Pseudomonadota</taxon>
        <taxon>Betaproteobacteria</taxon>
        <taxon>Burkholderiales</taxon>
        <taxon>Oxalobacteraceae</taxon>
        <taxon>Telluria group</taxon>
        <taxon>Duganella</taxon>
    </lineage>
</organism>
<feature type="chain" id="PRO_5047506249" evidence="3">
    <location>
        <begin position="23"/>
        <end position="191"/>
    </location>
</feature>
<feature type="signal peptide" evidence="3">
    <location>
        <begin position="1"/>
        <end position="22"/>
    </location>
</feature>
<proteinExistence type="predicted"/>
<evidence type="ECO:0000256" key="1">
    <source>
        <dbReference type="ARBA" id="ARBA00004442"/>
    </source>
</evidence>
<dbReference type="InterPro" id="IPR027385">
    <property type="entry name" value="Beta-barrel_OMP"/>
</dbReference>
<dbReference type="InterPro" id="IPR011250">
    <property type="entry name" value="OMP/PagP_B-barrel"/>
</dbReference>
<keyword evidence="6" id="KW-1185">Reference proteome</keyword>
<name>A0ABX6M928_9BURK</name>
<evidence type="ECO:0000259" key="4">
    <source>
        <dbReference type="Pfam" id="PF13505"/>
    </source>
</evidence>
<feature type="domain" description="Outer membrane protein beta-barrel" evidence="4">
    <location>
        <begin position="9"/>
        <end position="179"/>
    </location>
</feature>
<keyword evidence="2 3" id="KW-0732">Signal</keyword>
<protein>
    <submittedName>
        <fullName evidence="5">Porin family protein</fullName>
    </submittedName>
</protein>
<evidence type="ECO:0000313" key="5">
    <source>
        <dbReference type="EMBL" id="QJD90832.1"/>
    </source>
</evidence>
<dbReference type="SUPFAM" id="SSF56925">
    <property type="entry name" value="OMPA-like"/>
    <property type="match status" value="1"/>
</dbReference>
<comment type="subcellular location">
    <subcellularLocation>
        <location evidence="1">Cell outer membrane</location>
    </subcellularLocation>
</comment>
<dbReference type="Proteomes" id="UP000503117">
    <property type="component" value="Chromosome"/>
</dbReference>
<dbReference type="EMBL" id="CP051684">
    <property type="protein sequence ID" value="QJD90832.1"/>
    <property type="molecule type" value="Genomic_DNA"/>
</dbReference>
<evidence type="ECO:0000256" key="3">
    <source>
        <dbReference type="SAM" id="SignalP"/>
    </source>
</evidence>
<sequence length="191" mass="20931">MKIWKPLAAALIAVASSGGAMAADQSPAYVGVDVGARINGNDSPIYRAYAGYNVGNTAWLDLQQVHALELMVFTSHANTPKYVLSDGFVFGDERIRTKGIGLNWTTSTKLSDNWSLTSRLGINRTWSTVRYRYETGDSNYQRTAMTAGVGLAYKLTPHVSLTVDVTYMPIRITPDIEKTAPILGTGLRYDF</sequence>